<gene>
    <name evidence="2" type="ORF">MERR_LOCUS10951</name>
</gene>
<comment type="caution">
    <text evidence="2">The sequence shown here is derived from an EMBL/GenBank/DDBJ whole genome shotgun (WGS) entry which is preliminary data.</text>
</comment>
<sequence length="108" mass="12184">MKLIFHVTNGFLVEPKRFHRRLNSNLSALSWCESEAFTLFSTFVAAKKTESDSEVSKSESDSNSDGCRTCGEEDDEASQHCWDKDKTSSLEEQQQIQKSLALSLSQQC</sequence>
<dbReference type="Proteomes" id="UP000467841">
    <property type="component" value="Unassembled WGS sequence"/>
</dbReference>
<organism evidence="2 3">
    <name type="scientific">Microthlaspi erraticum</name>
    <dbReference type="NCBI Taxonomy" id="1685480"/>
    <lineage>
        <taxon>Eukaryota</taxon>
        <taxon>Viridiplantae</taxon>
        <taxon>Streptophyta</taxon>
        <taxon>Embryophyta</taxon>
        <taxon>Tracheophyta</taxon>
        <taxon>Spermatophyta</taxon>
        <taxon>Magnoliopsida</taxon>
        <taxon>eudicotyledons</taxon>
        <taxon>Gunneridae</taxon>
        <taxon>Pentapetalae</taxon>
        <taxon>rosids</taxon>
        <taxon>malvids</taxon>
        <taxon>Brassicales</taxon>
        <taxon>Brassicaceae</taxon>
        <taxon>Coluteocarpeae</taxon>
        <taxon>Microthlaspi</taxon>
    </lineage>
</organism>
<evidence type="ECO:0000256" key="1">
    <source>
        <dbReference type="SAM" id="MobiDB-lite"/>
    </source>
</evidence>
<reference evidence="2" key="1">
    <citation type="submission" date="2020-01" db="EMBL/GenBank/DDBJ databases">
        <authorList>
            <person name="Mishra B."/>
        </authorList>
    </citation>
    <scope>NUCLEOTIDE SEQUENCE [LARGE SCALE GENOMIC DNA]</scope>
</reference>
<evidence type="ECO:0000313" key="2">
    <source>
        <dbReference type="EMBL" id="CAA7023716.1"/>
    </source>
</evidence>
<feature type="region of interest" description="Disordered" evidence="1">
    <location>
        <begin position="49"/>
        <end position="84"/>
    </location>
</feature>
<keyword evidence="3" id="KW-1185">Reference proteome</keyword>
<dbReference type="AlphaFoldDB" id="A0A6D2I5W4"/>
<proteinExistence type="predicted"/>
<name>A0A6D2I5W4_9BRAS</name>
<feature type="compositionally biased region" description="Basic and acidic residues" evidence="1">
    <location>
        <begin position="49"/>
        <end position="60"/>
    </location>
</feature>
<evidence type="ECO:0000313" key="3">
    <source>
        <dbReference type="Proteomes" id="UP000467841"/>
    </source>
</evidence>
<dbReference type="EMBL" id="CACVBM020000810">
    <property type="protein sequence ID" value="CAA7023716.1"/>
    <property type="molecule type" value="Genomic_DNA"/>
</dbReference>
<protein>
    <submittedName>
        <fullName evidence="2">Uncharacterized protein</fullName>
    </submittedName>
</protein>
<accession>A0A6D2I5W4</accession>